<feature type="non-terminal residue" evidence="2">
    <location>
        <position position="75"/>
    </location>
</feature>
<protein>
    <submittedName>
        <fullName evidence="2">Uncharacterized protein</fullName>
    </submittedName>
</protein>
<feature type="transmembrane region" description="Helical" evidence="1">
    <location>
        <begin position="6"/>
        <end position="23"/>
    </location>
</feature>
<keyword evidence="1" id="KW-0812">Transmembrane</keyword>
<dbReference type="Proteomes" id="UP001432322">
    <property type="component" value="Unassembled WGS sequence"/>
</dbReference>
<comment type="caution">
    <text evidence="2">The sequence shown here is derived from an EMBL/GenBank/DDBJ whole genome shotgun (WGS) entry which is preliminary data.</text>
</comment>
<dbReference type="EMBL" id="BTSY01000002">
    <property type="protein sequence ID" value="GMT14042.1"/>
    <property type="molecule type" value="Genomic_DNA"/>
</dbReference>
<keyword evidence="3" id="KW-1185">Reference proteome</keyword>
<name>A0AAV5V5E9_9BILA</name>
<reference evidence="2" key="1">
    <citation type="submission" date="2023-10" db="EMBL/GenBank/DDBJ databases">
        <title>Genome assembly of Pristionchus species.</title>
        <authorList>
            <person name="Yoshida K."/>
            <person name="Sommer R.J."/>
        </authorList>
    </citation>
    <scope>NUCLEOTIDE SEQUENCE</scope>
    <source>
        <strain evidence="2">RS5133</strain>
    </source>
</reference>
<dbReference type="AlphaFoldDB" id="A0AAV5V5E9"/>
<evidence type="ECO:0000313" key="3">
    <source>
        <dbReference type="Proteomes" id="UP001432322"/>
    </source>
</evidence>
<gene>
    <name evidence="2" type="ORF">PFISCL1PPCAC_5339</name>
</gene>
<keyword evidence="1" id="KW-1133">Transmembrane helix</keyword>
<proteinExistence type="predicted"/>
<feature type="non-terminal residue" evidence="2">
    <location>
        <position position="1"/>
    </location>
</feature>
<organism evidence="2 3">
    <name type="scientific">Pristionchus fissidentatus</name>
    <dbReference type="NCBI Taxonomy" id="1538716"/>
    <lineage>
        <taxon>Eukaryota</taxon>
        <taxon>Metazoa</taxon>
        <taxon>Ecdysozoa</taxon>
        <taxon>Nematoda</taxon>
        <taxon>Chromadorea</taxon>
        <taxon>Rhabditida</taxon>
        <taxon>Rhabditina</taxon>
        <taxon>Diplogasteromorpha</taxon>
        <taxon>Diplogasteroidea</taxon>
        <taxon>Neodiplogasteridae</taxon>
        <taxon>Pristionchus</taxon>
    </lineage>
</organism>
<accession>A0AAV5V5E9</accession>
<evidence type="ECO:0000313" key="2">
    <source>
        <dbReference type="EMBL" id="GMT14042.1"/>
    </source>
</evidence>
<keyword evidence="1" id="KW-0472">Membrane</keyword>
<sequence length="75" mass="8880">GVWSRIRGQIMVYIVLIAITLVYKGHSDQFKFFREIKTVRGRHIQCCCDVPKRFDDVRHFIETFEEGGPLTIVYF</sequence>
<evidence type="ECO:0000256" key="1">
    <source>
        <dbReference type="SAM" id="Phobius"/>
    </source>
</evidence>